<feature type="compositionally biased region" description="Acidic residues" evidence="2">
    <location>
        <begin position="160"/>
        <end position="171"/>
    </location>
</feature>
<feature type="coiled-coil region" evidence="1">
    <location>
        <begin position="1145"/>
        <end position="1190"/>
    </location>
</feature>
<feature type="compositionally biased region" description="Low complexity" evidence="2">
    <location>
        <begin position="85"/>
        <end position="103"/>
    </location>
</feature>
<feature type="region of interest" description="Disordered" evidence="2">
    <location>
        <begin position="1"/>
        <end position="126"/>
    </location>
</feature>
<dbReference type="EMBL" id="JACYFG010000006">
    <property type="protein sequence ID" value="MBD5778692.1"/>
    <property type="molecule type" value="Genomic_DNA"/>
</dbReference>
<feature type="region of interest" description="Disordered" evidence="2">
    <location>
        <begin position="896"/>
        <end position="919"/>
    </location>
</feature>
<feature type="compositionally biased region" description="Acidic residues" evidence="2">
    <location>
        <begin position="650"/>
        <end position="660"/>
    </location>
</feature>
<protein>
    <submittedName>
        <fullName evidence="3">Uncharacterized protein</fullName>
    </submittedName>
</protein>
<feature type="region of interest" description="Disordered" evidence="2">
    <location>
        <begin position="768"/>
        <end position="850"/>
    </location>
</feature>
<feature type="compositionally biased region" description="Acidic residues" evidence="2">
    <location>
        <begin position="838"/>
        <end position="848"/>
    </location>
</feature>
<name>A0A927IE61_9BACT</name>
<feature type="compositionally biased region" description="Acidic residues" evidence="2">
    <location>
        <begin position="737"/>
        <end position="753"/>
    </location>
</feature>
<feature type="compositionally biased region" description="Acidic residues" evidence="2">
    <location>
        <begin position="778"/>
        <end position="787"/>
    </location>
</feature>
<feature type="compositionally biased region" description="Low complexity" evidence="2">
    <location>
        <begin position="438"/>
        <end position="448"/>
    </location>
</feature>
<feature type="compositionally biased region" description="Basic and acidic residues" evidence="2">
    <location>
        <begin position="696"/>
        <end position="710"/>
    </location>
</feature>
<comment type="caution">
    <text evidence="3">The sequence shown here is derived from an EMBL/GenBank/DDBJ whole genome shotgun (WGS) entry which is preliminary data.</text>
</comment>
<keyword evidence="1" id="KW-0175">Coiled coil</keyword>
<evidence type="ECO:0000256" key="2">
    <source>
        <dbReference type="SAM" id="MobiDB-lite"/>
    </source>
</evidence>
<feature type="compositionally biased region" description="Acidic residues" evidence="2">
    <location>
        <begin position="7"/>
        <end position="20"/>
    </location>
</feature>
<feature type="compositionally biased region" description="Acidic residues" evidence="2">
    <location>
        <begin position="360"/>
        <end position="372"/>
    </location>
</feature>
<feature type="compositionally biased region" description="Acidic residues" evidence="2">
    <location>
        <begin position="488"/>
        <end position="532"/>
    </location>
</feature>
<feature type="compositionally biased region" description="Low complexity" evidence="2">
    <location>
        <begin position="617"/>
        <end position="627"/>
    </location>
</feature>
<accession>A0A927IE61</accession>
<feature type="compositionally biased region" description="Acidic residues" evidence="2">
    <location>
        <begin position="62"/>
        <end position="77"/>
    </location>
</feature>
<sequence>MTQSDSPDFEFDISDLEVEREESAASKEGTGASKGEAAPSSVEKNQVSEDQTVNSDPRADFDESDRELDVFEIDDLPSADGPIPSQETGSASTSQTAESAAAAKVRPVEKIEKKPEPKPSRVLGDDDLGADVFAEIDSELGGMGLDDVIDDLMEEVEDYEAGGFVDLDEEGQSQVSSGSDGLFKMDDPDDSLRNSVDPNAEEEEAFDESPAFPSPSVDYEIPDDPEPSRSEEPAPQVAEIDESPAPQEVKPTAAEPAASVATAPTEKAPERPTRVPPDFEIPADPSPAKESQSVSPNAPAPASPVTAEAPKEVAKSPPTPPVAAAPDAAPIVNPESPSEEPRGEALETETPPVEATADSLPEEAEVLEDLGLEEGPSGVEGHEHVLFDANDLGADPAAEELESEPEPSESELEEPVAESLETETADDSLAESRESLEPTELPEASAEASEVEAEEPELASALEEPESEEETAPEEDAEPLAETAALPEEIEEEEDLSALLDAIDEEEVSEDRQLEEEAVDEASQALEDEPAQTEEGLVEKAVAPEVETLDEDLEEEDISDLIASVVEEDEDQEGSVEAAAESESLPEEEDELVELPSPEDLMGDDTSDAAPEDTEEVAAAAEAPGLVEVDEDLEEEDISSLIESAGEADPGSEDLVESEEAAPSLDVLDDDDEEIVELPVPEVPGLVEVGDDEEEAHAAEEQSADDEKPVKAAPSAEELLMRAGNLLNGDSKKPAEDASDLLDAIEEEDDEEVVALPSPDQVIADAMAEEAAKSELSDGADDEDEEVVALPDPESLMTADGEAVAVIDDDDEEDVPAPGNVADRGGDLPPPPPAPVEILDEEPPDEDLQAPVPEEVLEAEPEADDSADDEVIEDPFANEISLDDFTEGFAELDIDEEGEGLDSEDAISGEETTEGEPAEKEVAATVLEMPKPSLLWRLTHSMAVAAGLVLVGLASVLAIWKQQIVEYYEGRDIDGSALLQEIQEIGTHALSKFDEKGLYRMQWVDSEVRRLSENEIRLHAVVGARLRENLYRPVLESRLEQEKGYDESVLLETLGYARDRYPEEIGNFPERPWDRLYEISAKKEEVLPLRVTYGLSRASKEADWELSRIKVSGYKGDLEWPEGEPKHAFGENAYDIHSLEFAKVYEDYAAAAQNYVARIDRLKSREEESVLALKRENERQRDRVKMALAEGALFNGLAIVGEDAASSRDVQLVITEVREDGSFVKGVVKLTGEKQVLSKHFVGSLEFEKSMSGREQGYLSLKTVAIDAPTSETAATPFFDSHNVSRMRLRADGFRLEGDSRDLSFRLTRNL</sequence>
<feature type="compositionally biased region" description="Acidic residues" evidence="2">
    <location>
        <begin position="628"/>
        <end position="638"/>
    </location>
</feature>
<reference evidence="3" key="1">
    <citation type="submission" date="2020-09" db="EMBL/GenBank/DDBJ databases">
        <title>Pelagicoccus enzymogenes sp. nov. with an EPS production, isolated from marine sediment.</title>
        <authorList>
            <person name="Feng X."/>
        </authorList>
    </citation>
    <scope>NUCLEOTIDE SEQUENCE</scope>
    <source>
        <strain evidence="3">NFK12</strain>
    </source>
</reference>
<feature type="compositionally biased region" description="Basic and acidic residues" evidence="2">
    <location>
        <begin position="106"/>
        <end position="119"/>
    </location>
</feature>
<gene>
    <name evidence="3" type="ORF">IEN85_04260</name>
</gene>
<feature type="compositionally biased region" description="Acidic residues" evidence="2">
    <location>
        <begin position="397"/>
        <end position="429"/>
    </location>
</feature>
<feature type="compositionally biased region" description="Acidic residues" evidence="2">
    <location>
        <begin position="449"/>
        <end position="479"/>
    </location>
</feature>
<evidence type="ECO:0000313" key="4">
    <source>
        <dbReference type="Proteomes" id="UP000622317"/>
    </source>
</evidence>
<feature type="compositionally biased region" description="Acidic residues" evidence="2">
    <location>
        <begin position="667"/>
        <end position="676"/>
    </location>
</feature>
<feature type="compositionally biased region" description="Acidic residues" evidence="2">
    <location>
        <begin position="896"/>
        <end position="916"/>
    </location>
</feature>
<dbReference type="RefSeq" id="WP_191615822.1">
    <property type="nucleotide sequence ID" value="NZ_JACYFG010000006.1"/>
</dbReference>
<feature type="compositionally biased region" description="Low complexity" evidence="2">
    <location>
        <begin position="788"/>
        <end position="806"/>
    </location>
</feature>
<dbReference type="Proteomes" id="UP000622317">
    <property type="component" value="Unassembled WGS sequence"/>
</dbReference>
<evidence type="ECO:0000256" key="1">
    <source>
        <dbReference type="SAM" id="Coils"/>
    </source>
</evidence>
<feature type="compositionally biased region" description="Basic and acidic residues" evidence="2">
    <location>
        <begin position="183"/>
        <end position="192"/>
    </location>
</feature>
<feature type="compositionally biased region" description="Low complexity" evidence="2">
    <location>
        <begin position="251"/>
        <end position="265"/>
    </location>
</feature>
<dbReference type="PANTHER" id="PTHR48148">
    <property type="entry name" value="KERATINOCYTE PROLINE-RICH PROTEIN"/>
    <property type="match status" value="1"/>
</dbReference>
<keyword evidence="4" id="KW-1185">Reference proteome</keyword>
<dbReference type="PANTHER" id="PTHR48148:SF3">
    <property type="entry name" value="KERATINOCYTE PROLINE-RICH PROTEIN"/>
    <property type="match status" value="1"/>
</dbReference>
<evidence type="ECO:0000313" key="3">
    <source>
        <dbReference type="EMBL" id="MBD5778692.1"/>
    </source>
</evidence>
<feature type="compositionally biased region" description="Acidic residues" evidence="2">
    <location>
        <begin position="547"/>
        <end position="559"/>
    </location>
</feature>
<proteinExistence type="predicted"/>
<feature type="compositionally biased region" description="Low complexity" evidence="2">
    <location>
        <begin position="677"/>
        <end position="688"/>
    </location>
</feature>
<organism evidence="3 4">
    <name type="scientific">Pelagicoccus enzymogenes</name>
    <dbReference type="NCBI Taxonomy" id="2773457"/>
    <lineage>
        <taxon>Bacteria</taxon>
        <taxon>Pseudomonadati</taxon>
        <taxon>Verrucomicrobiota</taxon>
        <taxon>Opitutia</taxon>
        <taxon>Puniceicoccales</taxon>
        <taxon>Pelagicoccaceae</taxon>
        <taxon>Pelagicoccus</taxon>
    </lineage>
</organism>
<feature type="compositionally biased region" description="Polar residues" evidence="2">
    <location>
        <begin position="42"/>
        <end position="55"/>
    </location>
</feature>
<feature type="compositionally biased region" description="Acidic residues" evidence="2">
    <location>
        <begin position="601"/>
        <end position="616"/>
    </location>
</feature>
<feature type="region of interest" description="Disordered" evidence="2">
    <location>
        <begin position="160"/>
        <end position="755"/>
    </location>
</feature>
<feature type="compositionally biased region" description="Acidic residues" evidence="2">
    <location>
        <begin position="584"/>
        <end position="593"/>
    </location>
</feature>